<dbReference type="EMBL" id="ML769679">
    <property type="protein sequence ID" value="KAE9389869.1"/>
    <property type="molecule type" value="Genomic_DNA"/>
</dbReference>
<sequence>MSDPTKVAIGVPSKDPKAKKPEETDKEEGVSKKSDKDKKDEDNPEVKVTSCLKIFNYILSWNCLLNN</sequence>
<feature type="region of interest" description="Disordered" evidence="1">
    <location>
        <begin position="1"/>
        <end position="45"/>
    </location>
</feature>
<keyword evidence="3" id="KW-1185">Reference proteome</keyword>
<evidence type="ECO:0000256" key="1">
    <source>
        <dbReference type="SAM" id="MobiDB-lite"/>
    </source>
</evidence>
<dbReference type="Proteomes" id="UP000799118">
    <property type="component" value="Unassembled WGS sequence"/>
</dbReference>
<feature type="compositionally biased region" description="Basic and acidic residues" evidence="1">
    <location>
        <begin position="14"/>
        <end position="45"/>
    </location>
</feature>
<proteinExistence type="predicted"/>
<reference evidence="2" key="1">
    <citation type="journal article" date="2019" name="Environ. Microbiol.">
        <title>Fungal ecological strategies reflected in gene transcription - a case study of two litter decomposers.</title>
        <authorList>
            <person name="Barbi F."/>
            <person name="Kohler A."/>
            <person name="Barry K."/>
            <person name="Baskaran P."/>
            <person name="Daum C."/>
            <person name="Fauchery L."/>
            <person name="Ihrmark K."/>
            <person name="Kuo A."/>
            <person name="LaButti K."/>
            <person name="Lipzen A."/>
            <person name="Morin E."/>
            <person name="Grigoriev I.V."/>
            <person name="Henrissat B."/>
            <person name="Lindahl B."/>
            <person name="Martin F."/>
        </authorList>
    </citation>
    <scope>NUCLEOTIDE SEQUENCE</scope>
    <source>
        <strain evidence="2">JB14</strain>
    </source>
</reference>
<evidence type="ECO:0000313" key="2">
    <source>
        <dbReference type="EMBL" id="KAE9389869.1"/>
    </source>
</evidence>
<protein>
    <submittedName>
        <fullName evidence="2">Uncharacterized protein</fullName>
    </submittedName>
</protein>
<gene>
    <name evidence="2" type="ORF">BT96DRAFT_1002834</name>
</gene>
<organism evidence="2 3">
    <name type="scientific">Gymnopus androsaceus JB14</name>
    <dbReference type="NCBI Taxonomy" id="1447944"/>
    <lineage>
        <taxon>Eukaryota</taxon>
        <taxon>Fungi</taxon>
        <taxon>Dikarya</taxon>
        <taxon>Basidiomycota</taxon>
        <taxon>Agaricomycotina</taxon>
        <taxon>Agaricomycetes</taxon>
        <taxon>Agaricomycetidae</taxon>
        <taxon>Agaricales</taxon>
        <taxon>Marasmiineae</taxon>
        <taxon>Omphalotaceae</taxon>
        <taxon>Gymnopus</taxon>
    </lineage>
</organism>
<dbReference type="AlphaFoldDB" id="A0A6A4GVI7"/>
<evidence type="ECO:0000313" key="3">
    <source>
        <dbReference type="Proteomes" id="UP000799118"/>
    </source>
</evidence>
<name>A0A6A4GVI7_9AGAR</name>
<accession>A0A6A4GVI7</accession>